<dbReference type="EMBL" id="AESD01000676">
    <property type="protein sequence ID" value="EHJ10768.1"/>
    <property type="molecule type" value="Genomic_DNA"/>
</dbReference>
<feature type="compositionally biased region" description="Polar residues" evidence="1">
    <location>
        <begin position="1"/>
        <end position="11"/>
    </location>
</feature>
<organism evidence="2 3">
    <name type="scientific">Crocosphaera watsonii WH 0003</name>
    <dbReference type="NCBI Taxonomy" id="423471"/>
    <lineage>
        <taxon>Bacteria</taxon>
        <taxon>Bacillati</taxon>
        <taxon>Cyanobacteriota</taxon>
        <taxon>Cyanophyceae</taxon>
        <taxon>Oscillatoriophycideae</taxon>
        <taxon>Chroococcales</taxon>
        <taxon>Aphanothecaceae</taxon>
        <taxon>Crocosphaera</taxon>
    </lineage>
</organism>
<reference evidence="2 3" key="1">
    <citation type="journal article" date="2011" name="Front. Microbiol.">
        <title>Two Strains of Crocosphaera watsonii with Highly Conserved Genomes are Distinguished by Strain-Specific Features.</title>
        <authorList>
            <person name="Bench S.R."/>
            <person name="Ilikchyan I.N."/>
            <person name="Tripp H.J."/>
            <person name="Zehr J.P."/>
        </authorList>
    </citation>
    <scope>NUCLEOTIDE SEQUENCE [LARGE SCALE GENOMIC DNA]</scope>
    <source>
        <strain evidence="2 3">WH 0003</strain>
    </source>
</reference>
<evidence type="ECO:0000313" key="3">
    <source>
        <dbReference type="Proteomes" id="UP000003477"/>
    </source>
</evidence>
<dbReference type="RefSeq" id="WP_007312365.1">
    <property type="nucleotide sequence ID" value="NZ_AESD01000676.1"/>
</dbReference>
<comment type="caution">
    <text evidence="2">The sequence shown here is derived from an EMBL/GenBank/DDBJ whole genome shotgun (WGS) entry which is preliminary data.</text>
</comment>
<dbReference type="AlphaFoldDB" id="G5JAL7"/>
<proteinExistence type="predicted"/>
<protein>
    <recommendedName>
        <fullName evidence="4">DNA-binding protein</fullName>
    </recommendedName>
</protein>
<evidence type="ECO:0000313" key="2">
    <source>
        <dbReference type="EMBL" id="EHJ10768.1"/>
    </source>
</evidence>
<evidence type="ECO:0008006" key="4">
    <source>
        <dbReference type="Google" id="ProtNLM"/>
    </source>
</evidence>
<dbReference type="Proteomes" id="UP000003477">
    <property type="component" value="Unassembled WGS sequence"/>
</dbReference>
<accession>G5JAL7</accession>
<name>G5JAL7_CROWT</name>
<evidence type="ECO:0000256" key="1">
    <source>
        <dbReference type="SAM" id="MobiDB-lite"/>
    </source>
</evidence>
<sequence>MPKSLTTSENNVLRPEDFDPPLKRKEATVPGYWMIDELSAETGYSVRKIQYDIAGNPKSKTPSKLKGYKAGPTFLVPDAEALAYIKQHRTK</sequence>
<dbReference type="GeneID" id="88767903"/>
<feature type="region of interest" description="Disordered" evidence="1">
    <location>
        <begin position="1"/>
        <end position="22"/>
    </location>
</feature>
<dbReference type="PATRIC" id="fig|423471.3.peg.4189"/>
<gene>
    <name evidence="2" type="ORF">CWATWH0003_4479</name>
</gene>